<reference evidence="7" key="1">
    <citation type="submission" date="2019-10" db="EMBL/GenBank/DDBJ databases">
        <authorList>
            <consortium name="Genoscope - CEA"/>
            <person name="William W."/>
        </authorList>
    </citation>
    <scope>NUCLEOTIDE SEQUENCE [LARGE SCALE GENOMIC DNA]</scope>
    <source>
        <strain evidence="7">BBR_PRJEB10992</strain>
    </source>
</reference>
<comment type="cofactor">
    <cofactor evidence="3">
        <name>Mg(2+)</name>
        <dbReference type="ChEBI" id="CHEBI:18420"/>
    </cofactor>
</comment>
<feature type="binding site" evidence="3">
    <location>
        <position position="364"/>
    </location>
    <ligand>
        <name>CTP</name>
        <dbReference type="ChEBI" id="CHEBI:37563"/>
    </ligand>
</feature>
<dbReference type="GO" id="GO:0010181">
    <property type="term" value="F:FMN binding"/>
    <property type="evidence" value="ECO:0007669"/>
    <property type="project" value="UniProtKB-UniRule"/>
</dbReference>
<dbReference type="GO" id="GO:0015937">
    <property type="term" value="P:coenzyme A biosynthetic process"/>
    <property type="evidence" value="ECO:0007669"/>
    <property type="project" value="UniProtKB-UniRule"/>
</dbReference>
<dbReference type="EC" id="4.1.1.36" evidence="3"/>
<feature type="binding site" evidence="3">
    <location>
        <position position="301"/>
    </location>
    <ligand>
        <name>CTP</name>
        <dbReference type="ChEBI" id="CHEBI:37563"/>
    </ligand>
</feature>
<dbReference type="HAMAP" id="MF_02225">
    <property type="entry name" value="CoaBC"/>
    <property type="match status" value="1"/>
</dbReference>
<feature type="active site" description="Proton donor" evidence="3">
    <location>
        <position position="165"/>
    </location>
</feature>
<dbReference type="SUPFAM" id="SSF102645">
    <property type="entry name" value="CoaB-like"/>
    <property type="match status" value="1"/>
</dbReference>
<comment type="function">
    <text evidence="4">Catalyzes two steps in the biosynthesis of coenzyme A. In the first step cysteine is conjugated to 4'-phosphopantothenate to form 4-phosphopantothenoylcysteine, in the latter compound is decarboxylated to form 4'-phosphopantotheine.</text>
</comment>
<dbReference type="InterPro" id="IPR005252">
    <property type="entry name" value="CoaBC"/>
</dbReference>
<dbReference type="GO" id="GO:0004633">
    <property type="term" value="F:phosphopantothenoylcysteine decarboxylase activity"/>
    <property type="evidence" value="ECO:0007669"/>
    <property type="project" value="UniProtKB-UniRule"/>
</dbReference>
<dbReference type="UniPathway" id="UPA00241">
    <property type="reaction ID" value="UER00353"/>
</dbReference>
<accession>A0A7Z9E2V8</accession>
<comment type="caution">
    <text evidence="3">Lacks conserved residue(s) required for the propagation of feature annotation.</text>
</comment>
<keyword evidence="3 4" id="KW-0436">Ligase</keyword>
<dbReference type="InterPro" id="IPR003382">
    <property type="entry name" value="Flavoprotein"/>
</dbReference>
<dbReference type="GO" id="GO:0015941">
    <property type="term" value="P:pantothenate catabolic process"/>
    <property type="evidence" value="ECO:0007669"/>
    <property type="project" value="InterPro"/>
</dbReference>
<feature type="region of interest" description="Phosphopantothenoylcysteine decarboxylase" evidence="3">
    <location>
        <begin position="1"/>
        <end position="209"/>
    </location>
</feature>
<feature type="domain" description="DNA/pantothenate metabolism flavoprotein C-terminal" evidence="6">
    <location>
        <begin position="206"/>
        <end position="416"/>
    </location>
</feature>
<dbReference type="Gene3D" id="3.40.50.1950">
    <property type="entry name" value="Flavin prenyltransferase-like"/>
    <property type="match status" value="1"/>
</dbReference>
<protein>
    <recommendedName>
        <fullName evidence="3">Coenzyme A biosynthesis bifunctional protein CoaBC</fullName>
    </recommendedName>
    <alternativeName>
        <fullName evidence="3">DNA/pantothenate metabolism flavoprotein</fullName>
    </alternativeName>
    <alternativeName>
        <fullName evidence="3">Phosphopantothenoylcysteine synthetase/decarboxylase</fullName>
        <shortName evidence="3">PPCS-PPCDC</shortName>
    </alternativeName>
    <domain>
        <recommendedName>
            <fullName evidence="3">Phosphopantothenoylcysteine decarboxylase</fullName>
            <shortName evidence="3">PPC decarboxylase</shortName>
            <shortName evidence="3">PPC-DC</shortName>
            <ecNumber evidence="3">4.1.1.36</ecNumber>
        </recommendedName>
        <alternativeName>
            <fullName evidence="3">CoaC</fullName>
        </alternativeName>
    </domain>
    <domain>
        <recommendedName>
            <fullName evidence="3">Phosphopantothenate--cysteine ligase</fullName>
            <ecNumber evidence="3">6.3.2.5</ecNumber>
        </recommendedName>
        <alternativeName>
            <fullName evidence="3">CoaB</fullName>
        </alternativeName>
        <alternativeName>
            <fullName evidence="3">Phosphopantothenoylcysteine synthetase</fullName>
            <shortName evidence="3">PPC synthetase</shortName>
            <shortName evidence="3">PPC-S</shortName>
        </alternativeName>
    </domain>
</protein>
<dbReference type="EMBL" id="CZCU02000153">
    <property type="protein sequence ID" value="VXD22997.1"/>
    <property type="molecule type" value="Genomic_DNA"/>
</dbReference>
<dbReference type="InterPro" id="IPR036551">
    <property type="entry name" value="Flavin_trans-like"/>
</dbReference>
<dbReference type="Gene3D" id="3.40.50.10300">
    <property type="entry name" value="CoaB-like"/>
    <property type="match status" value="1"/>
</dbReference>
<keyword evidence="1 3" id="KW-0210">Decarboxylase</keyword>
<comment type="pathway">
    <text evidence="3 4">Cofactor biosynthesis; coenzyme A biosynthesis; CoA from (R)-pantothenate: step 2/5.</text>
</comment>
<dbReference type="SUPFAM" id="SSF52507">
    <property type="entry name" value="Homo-oligomeric flavin-containing Cys decarboxylases, HFCD"/>
    <property type="match status" value="1"/>
</dbReference>
<comment type="cofactor">
    <cofactor evidence="3">
        <name>FMN</name>
        <dbReference type="ChEBI" id="CHEBI:58210"/>
    </cofactor>
    <text evidence="3">Binds 1 FMN per subunit.</text>
</comment>
<evidence type="ECO:0000313" key="8">
    <source>
        <dbReference type="Proteomes" id="UP000184550"/>
    </source>
</evidence>
<dbReference type="InterPro" id="IPR035929">
    <property type="entry name" value="CoaB-like_sf"/>
</dbReference>
<dbReference type="Pfam" id="PF04127">
    <property type="entry name" value="DFP"/>
    <property type="match status" value="1"/>
</dbReference>
<comment type="catalytic activity">
    <reaction evidence="3 4">
        <text>(R)-4'-phosphopantothenate + L-cysteine + CTP = N-[(R)-4-phosphopantothenoyl]-L-cysteine + CMP + diphosphate + H(+)</text>
        <dbReference type="Rhea" id="RHEA:19397"/>
        <dbReference type="ChEBI" id="CHEBI:10986"/>
        <dbReference type="ChEBI" id="CHEBI:15378"/>
        <dbReference type="ChEBI" id="CHEBI:33019"/>
        <dbReference type="ChEBI" id="CHEBI:35235"/>
        <dbReference type="ChEBI" id="CHEBI:37563"/>
        <dbReference type="ChEBI" id="CHEBI:59458"/>
        <dbReference type="ChEBI" id="CHEBI:60377"/>
        <dbReference type="EC" id="6.3.2.5"/>
    </reaction>
</comment>
<dbReference type="InterPro" id="IPR007085">
    <property type="entry name" value="DNA/pantothenate-metab_flavo_C"/>
</dbReference>
<keyword evidence="3" id="KW-0479">Metal-binding</keyword>
<sequence length="427" mass="46415">MRIISPPTFEKRILIGISGGIAAYKVCEIVSNLAKAGADVRVILTDSAQHFITPLTFATLSRDSAYTDQEFWQSTHGRPLHIQLGEWADVFLIAPLTANTLGKLATGLADNLLTNTVLASSCPVLIAPAMNREMWKQVAVQRNWQTLLLDPRFQGITPTSGILACDLPATKTANSYREGAGRMAEPQQILAHLDSLLHTQGKRDLIGKQILISAGGTREHLDPVRFIGNPSTGKMGLAVVQAAIHRGASVTLVHGPMNTELVATLPEVELIPVISGEEMYQEMIQRFPQADITVMAAAVGDVKPAFYSEDKLPKRLLPTELPLQHIVDIVAQLGKMKQPHQQLIGFAAQTGEILKPAQDKLEQKNLDAIVANPIDLPDSGFGTETNQAIFLSRQGRKLEIAACTKLQLAHQLFDFIGKEQQSALGIS</sequence>
<evidence type="ECO:0000313" key="7">
    <source>
        <dbReference type="EMBL" id="VXD22997.1"/>
    </source>
</evidence>
<dbReference type="PANTHER" id="PTHR14359:SF6">
    <property type="entry name" value="PHOSPHOPANTOTHENOYLCYSTEINE DECARBOXYLASE"/>
    <property type="match status" value="1"/>
</dbReference>
<dbReference type="GO" id="GO:0004632">
    <property type="term" value="F:phosphopantothenate--cysteine ligase activity"/>
    <property type="evidence" value="ECO:0007669"/>
    <property type="project" value="UniProtKB-UniRule"/>
</dbReference>
<keyword evidence="3" id="KW-0460">Magnesium</keyword>
<comment type="pathway">
    <text evidence="3 4">Cofactor biosynthesis; coenzyme A biosynthesis; CoA from (R)-pantothenate: step 3/5.</text>
</comment>
<evidence type="ECO:0000256" key="1">
    <source>
        <dbReference type="ARBA" id="ARBA00022793"/>
    </source>
</evidence>
<evidence type="ECO:0000259" key="5">
    <source>
        <dbReference type="Pfam" id="PF02441"/>
    </source>
</evidence>
<comment type="catalytic activity">
    <reaction evidence="3 4">
        <text>N-[(R)-4-phosphopantothenoyl]-L-cysteine + H(+) = (R)-4'-phosphopantetheine + CO2</text>
        <dbReference type="Rhea" id="RHEA:16793"/>
        <dbReference type="ChEBI" id="CHEBI:15378"/>
        <dbReference type="ChEBI" id="CHEBI:16526"/>
        <dbReference type="ChEBI" id="CHEBI:59458"/>
        <dbReference type="ChEBI" id="CHEBI:61723"/>
        <dbReference type="EC" id="4.1.1.36"/>
    </reaction>
</comment>
<feature type="binding site" evidence="3">
    <location>
        <position position="360"/>
    </location>
    <ligand>
        <name>CTP</name>
        <dbReference type="ChEBI" id="CHEBI:37563"/>
    </ligand>
</feature>
<keyword evidence="3 4" id="KW-0285">Flavoprotein</keyword>
<name>A0A7Z9E2V8_9CYAN</name>
<organism evidence="7 8">
    <name type="scientific">Planktothrix serta PCC 8927</name>
    <dbReference type="NCBI Taxonomy" id="671068"/>
    <lineage>
        <taxon>Bacteria</taxon>
        <taxon>Bacillati</taxon>
        <taxon>Cyanobacteriota</taxon>
        <taxon>Cyanophyceae</taxon>
        <taxon>Oscillatoriophycideae</taxon>
        <taxon>Oscillatoriales</taxon>
        <taxon>Microcoleaceae</taxon>
        <taxon>Planktothrix</taxon>
    </lineage>
</organism>
<feature type="region of interest" description="Phosphopantothenate--cysteine ligase" evidence="3">
    <location>
        <begin position="210"/>
        <end position="427"/>
    </location>
</feature>
<dbReference type="EC" id="6.3.2.5" evidence="3"/>
<comment type="caution">
    <text evidence="7">The sequence shown here is derived from an EMBL/GenBank/DDBJ whole genome shotgun (WGS) entry which is preliminary data.</text>
</comment>
<feature type="binding site" evidence="3">
    <location>
        <position position="311"/>
    </location>
    <ligand>
        <name>CTP</name>
        <dbReference type="ChEBI" id="CHEBI:37563"/>
    </ligand>
</feature>
<evidence type="ECO:0000259" key="6">
    <source>
        <dbReference type="Pfam" id="PF04127"/>
    </source>
</evidence>
<comment type="similarity">
    <text evidence="3 4">In the N-terminal section; belongs to the HFCD (homo-oligomeric flavin containing Cys decarboxylase) superfamily.</text>
</comment>
<feature type="binding site" evidence="3">
    <location>
        <position position="346"/>
    </location>
    <ligand>
        <name>CTP</name>
        <dbReference type="ChEBI" id="CHEBI:37563"/>
    </ligand>
</feature>
<proteinExistence type="inferred from homology"/>
<keyword evidence="3" id="KW-0511">Multifunctional enzyme</keyword>
<dbReference type="GO" id="GO:0046872">
    <property type="term" value="F:metal ion binding"/>
    <property type="evidence" value="ECO:0007669"/>
    <property type="project" value="UniProtKB-KW"/>
</dbReference>
<gene>
    <name evidence="3 7" type="primary">coaBC</name>
    <name evidence="7" type="ORF">PL8927_760226</name>
</gene>
<dbReference type="RefSeq" id="WP_083625322.1">
    <property type="nucleotide sequence ID" value="NZ_LR734878.1"/>
</dbReference>
<evidence type="ECO:0000256" key="4">
    <source>
        <dbReference type="RuleBase" id="RU364078"/>
    </source>
</evidence>
<comment type="function">
    <text evidence="3">Catalyzes two sequential steps in the biosynthesis of coenzyme A. In the first step cysteine is conjugated to 4'-phosphopantothenate to form 4-phosphopantothenoylcysteine. In the second step the latter compound is decarboxylated to form 4'-phosphopantotheine.</text>
</comment>
<dbReference type="PANTHER" id="PTHR14359">
    <property type="entry name" value="HOMO-OLIGOMERIC FLAVIN CONTAINING CYS DECARBOXYLASE FAMILY"/>
    <property type="match status" value="1"/>
</dbReference>
<keyword evidence="2 3" id="KW-0456">Lyase</keyword>
<dbReference type="GO" id="GO:0071513">
    <property type="term" value="C:phosphopantothenoylcysteine decarboxylase complex"/>
    <property type="evidence" value="ECO:0007669"/>
    <property type="project" value="TreeGrafter"/>
</dbReference>
<keyword evidence="3 4" id="KW-0288">FMN</keyword>
<keyword evidence="8" id="KW-1185">Reference proteome</keyword>
<evidence type="ECO:0000256" key="3">
    <source>
        <dbReference type="HAMAP-Rule" id="MF_02225"/>
    </source>
</evidence>
<dbReference type="Proteomes" id="UP000184550">
    <property type="component" value="Unassembled WGS sequence"/>
</dbReference>
<comment type="similarity">
    <text evidence="3 4">In the C-terminal section; belongs to the PPC synthetase family.</text>
</comment>
<dbReference type="AlphaFoldDB" id="A0A7Z9E2V8"/>
<dbReference type="NCBIfam" id="TIGR00521">
    <property type="entry name" value="coaBC_dfp"/>
    <property type="match status" value="1"/>
</dbReference>
<feature type="domain" description="Flavoprotein" evidence="5">
    <location>
        <begin position="11"/>
        <end position="192"/>
    </location>
</feature>
<evidence type="ECO:0000256" key="2">
    <source>
        <dbReference type="ARBA" id="ARBA00023239"/>
    </source>
</evidence>
<dbReference type="OrthoDB" id="9802554at2"/>
<dbReference type="Pfam" id="PF02441">
    <property type="entry name" value="Flavoprotein"/>
    <property type="match status" value="1"/>
</dbReference>